<dbReference type="AlphaFoldDB" id="A6TSJ7"/>
<keyword evidence="3" id="KW-1185">Reference proteome</keyword>
<dbReference type="STRING" id="293826.Amet_3025"/>
<feature type="compositionally biased region" description="Polar residues" evidence="1">
    <location>
        <begin position="44"/>
        <end position="55"/>
    </location>
</feature>
<sequence>MIYMHEMFYKIFNKTGNIEAYLYWRFSQDLQRENEGDHEMSEVESFQSQNESKVL</sequence>
<dbReference type="Proteomes" id="UP000001572">
    <property type="component" value="Chromosome"/>
</dbReference>
<evidence type="ECO:0000256" key="1">
    <source>
        <dbReference type="SAM" id="MobiDB-lite"/>
    </source>
</evidence>
<evidence type="ECO:0008006" key="4">
    <source>
        <dbReference type="Google" id="ProtNLM"/>
    </source>
</evidence>
<evidence type="ECO:0000313" key="3">
    <source>
        <dbReference type="Proteomes" id="UP000001572"/>
    </source>
</evidence>
<proteinExistence type="predicted"/>
<evidence type="ECO:0000313" key="2">
    <source>
        <dbReference type="EMBL" id="ABR49165.1"/>
    </source>
</evidence>
<dbReference type="KEGG" id="amt:Amet_3025"/>
<feature type="region of interest" description="Disordered" evidence="1">
    <location>
        <begin position="35"/>
        <end position="55"/>
    </location>
</feature>
<protein>
    <recommendedName>
        <fullName evidence="4">YqzL-like protein</fullName>
    </recommendedName>
</protein>
<reference evidence="3" key="1">
    <citation type="journal article" date="2016" name="Genome Announc.">
        <title>Complete genome sequence of Alkaliphilus metalliredigens strain QYMF, an alkaliphilic and metal-reducing bacterium isolated from borax-contaminated leachate ponds.</title>
        <authorList>
            <person name="Hwang C."/>
            <person name="Copeland A."/>
            <person name="Lucas S."/>
            <person name="Lapidus A."/>
            <person name="Barry K."/>
            <person name="Detter J.C."/>
            <person name="Glavina Del Rio T."/>
            <person name="Hammon N."/>
            <person name="Israni S."/>
            <person name="Dalin E."/>
            <person name="Tice H."/>
            <person name="Pitluck S."/>
            <person name="Chertkov O."/>
            <person name="Brettin T."/>
            <person name="Bruce D."/>
            <person name="Han C."/>
            <person name="Schmutz J."/>
            <person name="Larimer F."/>
            <person name="Land M.L."/>
            <person name="Hauser L."/>
            <person name="Kyrpides N."/>
            <person name="Mikhailova N."/>
            <person name="Ye Q."/>
            <person name="Zhou J."/>
            <person name="Richardson P."/>
            <person name="Fields M.W."/>
        </authorList>
    </citation>
    <scope>NUCLEOTIDE SEQUENCE [LARGE SCALE GENOMIC DNA]</scope>
    <source>
        <strain evidence="3">QYMF</strain>
    </source>
</reference>
<organism evidence="2 3">
    <name type="scientific">Alkaliphilus metalliredigens (strain QYMF)</name>
    <dbReference type="NCBI Taxonomy" id="293826"/>
    <lineage>
        <taxon>Bacteria</taxon>
        <taxon>Bacillati</taxon>
        <taxon>Bacillota</taxon>
        <taxon>Clostridia</taxon>
        <taxon>Peptostreptococcales</taxon>
        <taxon>Natronincolaceae</taxon>
        <taxon>Alkaliphilus</taxon>
    </lineage>
</organism>
<accession>A6TSJ7</accession>
<dbReference type="EMBL" id="CP000724">
    <property type="protein sequence ID" value="ABR49165.1"/>
    <property type="molecule type" value="Genomic_DNA"/>
</dbReference>
<gene>
    <name evidence="2" type="ordered locus">Amet_3025</name>
</gene>
<dbReference type="HOGENOM" id="CLU_3021636_0_0_9"/>
<name>A6TSJ7_ALKMQ</name>